<comment type="caution">
    <text evidence="1">The sequence shown here is derived from an EMBL/GenBank/DDBJ whole genome shotgun (WGS) entry which is preliminary data.</text>
</comment>
<proteinExistence type="predicted"/>
<reference evidence="1 2" key="1">
    <citation type="submission" date="2018-08" db="EMBL/GenBank/DDBJ databases">
        <title>A genome reference for cultivated species of the human gut microbiota.</title>
        <authorList>
            <person name="Zou Y."/>
            <person name="Xue W."/>
            <person name="Luo G."/>
        </authorList>
    </citation>
    <scope>NUCLEOTIDE SEQUENCE [LARGE SCALE GENOMIC DNA]</scope>
    <source>
        <strain evidence="1 2">AF37-12</strain>
    </source>
</reference>
<name>A0A415M1P9_BACT4</name>
<evidence type="ECO:0000313" key="1">
    <source>
        <dbReference type="EMBL" id="RHL60121.1"/>
    </source>
</evidence>
<dbReference type="EMBL" id="QROV01000009">
    <property type="protein sequence ID" value="RHL60121.1"/>
    <property type="molecule type" value="Genomic_DNA"/>
</dbReference>
<protein>
    <submittedName>
        <fullName evidence="1">Uncharacterized protein</fullName>
    </submittedName>
</protein>
<dbReference type="Proteomes" id="UP000283616">
    <property type="component" value="Unassembled WGS sequence"/>
</dbReference>
<evidence type="ECO:0000313" key="2">
    <source>
        <dbReference type="Proteomes" id="UP000283616"/>
    </source>
</evidence>
<organism evidence="1 2">
    <name type="scientific">Bacteroides thetaiotaomicron</name>
    <dbReference type="NCBI Taxonomy" id="818"/>
    <lineage>
        <taxon>Bacteria</taxon>
        <taxon>Pseudomonadati</taxon>
        <taxon>Bacteroidota</taxon>
        <taxon>Bacteroidia</taxon>
        <taxon>Bacteroidales</taxon>
        <taxon>Bacteroidaceae</taxon>
        <taxon>Bacteroides</taxon>
    </lineage>
</organism>
<dbReference type="AlphaFoldDB" id="A0A415M1P9"/>
<gene>
    <name evidence="1" type="ORF">DW011_10230</name>
</gene>
<sequence>MPVLGSDLPTALTGIRYLVGCCAILLAQLCQRRGITVPIWWHKCANGMAQVLLHQVKSLISFIYLTTSANLA</sequence>
<accession>A0A415M1P9</accession>